<proteinExistence type="predicted"/>
<dbReference type="eggNOG" id="COG1846">
    <property type="taxonomic scope" value="Bacteria"/>
</dbReference>
<dbReference type="EMBL" id="AMEM01000037">
    <property type="protein sequence ID" value="EKX88618.1"/>
    <property type="molecule type" value="Genomic_DNA"/>
</dbReference>
<dbReference type="PANTHER" id="PTHR42756">
    <property type="entry name" value="TRANSCRIPTIONAL REGULATOR, MARR"/>
    <property type="match status" value="1"/>
</dbReference>
<dbReference type="SUPFAM" id="SSF46785">
    <property type="entry name" value="Winged helix' DNA-binding domain"/>
    <property type="match status" value="1"/>
</dbReference>
<dbReference type="SMART" id="SM00347">
    <property type="entry name" value="HTH_MARR"/>
    <property type="match status" value="1"/>
</dbReference>
<dbReference type="AlphaFoldDB" id="L1MBH6"/>
<dbReference type="InterPro" id="IPR036388">
    <property type="entry name" value="WH-like_DNA-bd_sf"/>
</dbReference>
<accession>L1MBH6</accession>
<evidence type="ECO:0000256" key="3">
    <source>
        <dbReference type="ARBA" id="ARBA00023163"/>
    </source>
</evidence>
<evidence type="ECO:0000259" key="4">
    <source>
        <dbReference type="PROSITE" id="PS50995"/>
    </source>
</evidence>
<dbReference type="Pfam" id="PF01047">
    <property type="entry name" value="MarR"/>
    <property type="match status" value="1"/>
</dbReference>
<evidence type="ECO:0000256" key="2">
    <source>
        <dbReference type="ARBA" id="ARBA00023125"/>
    </source>
</evidence>
<organism evidence="5 6">
    <name type="scientific">Corynebacterium durum F0235</name>
    <dbReference type="NCBI Taxonomy" id="1035195"/>
    <lineage>
        <taxon>Bacteria</taxon>
        <taxon>Bacillati</taxon>
        <taxon>Actinomycetota</taxon>
        <taxon>Actinomycetes</taxon>
        <taxon>Mycobacteriales</taxon>
        <taxon>Corynebacteriaceae</taxon>
        <taxon>Corynebacterium</taxon>
    </lineage>
</organism>
<dbReference type="InterPro" id="IPR036390">
    <property type="entry name" value="WH_DNA-bd_sf"/>
</dbReference>
<protein>
    <submittedName>
        <fullName evidence="5">Transcriptional regulator, MarR family</fullName>
    </submittedName>
</protein>
<gene>
    <name evidence="5" type="ORF">HMPREF9997_02292</name>
</gene>
<dbReference type="GO" id="GO:0003700">
    <property type="term" value="F:DNA-binding transcription factor activity"/>
    <property type="evidence" value="ECO:0007669"/>
    <property type="project" value="InterPro"/>
</dbReference>
<keyword evidence="6" id="KW-1185">Reference proteome</keyword>
<keyword evidence="2" id="KW-0238">DNA-binding</keyword>
<dbReference type="InterPro" id="IPR000835">
    <property type="entry name" value="HTH_MarR-typ"/>
</dbReference>
<feature type="domain" description="HTH marR-type" evidence="4">
    <location>
        <begin position="1"/>
        <end position="147"/>
    </location>
</feature>
<dbReference type="HOGENOM" id="CLU_083287_15_1_11"/>
<dbReference type="GO" id="GO:0003677">
    <property type="term" value="F:DNA binding"/>
    <property type="evidence" value="ECO:0007669"/>
    <property type="project" value="UniProtKB-KW"/>
</dbReference>
<dbReference type="PATRIC" id="fig|1035195.3.peg.2051"/>
<dbReference type="Gene3D" id="1.10.10.10">
    <property type="entry name" value="Winged helix-like DNA-binding domain superfamily/Winged helix DNA-binding domain"/>
    <property type="match status" value="1"/>
</dbReference>
<dbReference type="PROSITE" id="PS50995">
    <property type="entry name" value="HTH_MARR_2"/>
    <property type="match status" value="1"/>
</dbReference>
<name>L1MBH6_9CORY</name>
<evidence type="ECO:0000313" key="5">
    <source>
        <dbReference type="EMBL" id="EKX88618.1"/>
    </source>
</evidence>
<comment type="caution">
    <text evidence="5">The sequence shown here is derived from an EMBL/GenBank/DDBJ whole genome shotgun (WGS) entry which is preliminary data.</text>
</comment>
<dbReference type="Proteomes" id="UP000010445">
    <property type="component" value="Unassembled WGS sequence"/>
</dbReference>
<sequence>MTTIMAMTAATPESVAAQIRPALTQLYVMYFRMAEQSDLTGPQLTIMTRLNNLGAARISEIARLEGIRMPTASNALHQLEQRGMVERIRDTEDRRGVRVTLTPLGKKELERVGDERTKHLADMLSSLPPEHLEIAADIAPIIEQLAESYTERMLAKRS</sequence>
<evidence type="ECO:0000256" key="1">
    <source>
        <dbReference type="ARBA" id="ARBA00023015"/>
    </source>
</evidence>
<dbReference type="PANTHER" id="PTHR42756:SF1">
    <property type="entry name" value="TRANSCRIPTIONAL REPRESSOR OF EMRAB OPERON"/>
    <property type="match status" value="1"/>
</dbReference>
<reference evidence="5 6" key="1">
    <citation type="submission" date="2012-05" db="EMBL/GenBank/DDBJ databases">
        <authorList>
            <person name="Weinstock G."/>
            <person name="Sodergren E."/>
            <person name="Lobos E.A."/>
            <person name="Fulton L."/>
            <person name="Fulton R."/>
            <person name="Courtney L."/>
            <person name="Fronick C."/>
            <person name="O'Laughlin M."/>
            <person name="Godfrey J."/>
            <person name="Wilson R.M."/>
            <person name="Miner T."/>
            <person name="Farmer C."/>
            <person name="Delehaunty K."/>
            <person name="Cordes M."/>
            <person name="Minx P."/>
            <person name="Tomlinson C."/>
            <person name="Chen J."/>
            <person name="Wollam A."/>
            <person name="Pepin K.H."/>
            <person name="Bhonagiri V."/>
            <person name="Zhang X."/>
            <person name="Suruliraj S."/>
            <person name="Warren W."/>
            <person name="Mitreva M."/>
            <person name="Mardis E.R."/>
            <person name="Wilson R.K."/>
        </authorList>
    </citation>
    <scope>NUCLEOTIDE SEQUENCE [LARGE SCALE GENOMIC DNA]</scope>
    <source>
        <strain evidence="5 6">F0235</strain>
    </source>
</reference>
<dbReference type="STRING" id="1035195.HMPREF9997_02292"/>
<keyword evidence="3" id="KW-0804">Transcription</keyword>
<keyword evidence="1" id="KW-0805">Transcription regulation</keyword>
<evidence type="ECO:0000313" key="6">
    <source>
        <dbReference type="Proteomes" id="UP000010445"/>
    </source>
</evidence>